<dbReference type="InterPro" id="IPR002139">
    <property type="entry name" value="Ribo/fructo_kinase"/>
</dbReference>
<dbReference type="PRINTS" id="PR00990">
    <property type="entry name" value="RIBOKINASE"/>
</dbReference>
<dbReference type="AlphaFoldDB" id="A0A7R7MSN7"/>
<evidence type="ECO:0000256" key="5">
    <source>
        <dbReference type="ARBA" id="ARBA00022840"/>
    </source>
</evidence>
<comment type="activity regulation">
    <text evidence="9">Activated by a monovalent cation that binds near, but not in, the active site. The most likely occupant of the site in vivo is potassium. Ion binding induces a conformational change that may alter substrate affinity.</text>
</comment>
<keyword evidence="7 9" id="KW-0630">Potassium</keyword>
<feature type="binding site" evidence="9">
    <location>
        <position position="259"/>
    </location>
    <ligand>
        <name>substrate</name>
    </ligand>
</feature>
<organism evidence="11 12">
    <name type="scientific">Mycobacterium intracellulare</name>
    <dbReference type="NCBI Taxonomy" id="1767"/>
    <lineage>
        <taxon>Bacteria</taxon>
        <taxon>Bacillati</taxon>
        <taxon>Actinomycetota</taxon>
        <taxon>Actinomycetes</taxon>
        <taxon>Mycobacteriales</taxon>
        <taxon>Mycobacteriaceae</taxon>
        <taxon>Mycobacterium</taxon>
        <taxon>Mycobacterium avium complex (MAC)</taxon>
    </lineage>
</organism>
<feature type="binding site" evidence="9">
    <location>
        <position position="210"/>
    </location>
    <ligand>
        <name>ATP</name>
        <dbReference type="ChEBI" id="CHEBI:30616"/>
    </ligand>
</feature>
<sequence>MTRLGVKAPVPHVCIAIATLLTSGPMAGVCVVGSVNIDLSLGVGALPRPGETVLASSMTQAPGGKGGNQAVAAARAGARVQFVGAVGDDPAAEQLRAHLRANGVGLDGAVEIPGPSGTAVVVVDANAENTIVVAPGANGRFTLTDDRARGVVADCDVLLTQLEIPVDTAIAAAQHARSAGAVVVVNASPAGQDPASLGELAAAADVVITNEEEANEWPWRPAHLVVTLGSRGARYAGADGEYSVPSPAVDAVDTTGAGDVFAGVLAANWPPNPGSAGERRLALRRACAAGALATLVPGAGDCAPDAEAIDKALQNAS</sequence>
<protein>
    <recommendedName>
        <fullName evidence="9">Ribokinase</fullName>
        <shortName evidence="9">RK</shortName>
        <ecNumber evidence="9">2.7.1.15</ecNumber>
    </recommendedName>
</protein>
<feature type="active site" description="Proton acceptor" evidence="9">
    <location>
        <position position="259"/>
    </location>
</feature>
<dbReference type="PANTHER" id="PTHR10584">
    <property type="entry name" value="SUGAR KINASE"/>
    <property type="match status" value="1"/>
</dbReference>
<gene>
    <name evidence="11" type="primary">rbsK_2</name>
    <name evidence="9" type="synonym">rbsK</name>
    <name evidence="11" type="ORF">MINTM018_18380</name>
</gene>
<comment type="pathway">
    <text evidence="9">Carbohydrate metabolism; D-ribose degradation; D-ribose 5-phosphate from beta-D-ribopyranose: step 2/2.</text>
</comment>
<dbReference type="UniPathway" id="UPA00916">
    <property type="reaction ID" value="UER00889"/>
</dbReference>
<feature type="binding site" evidence="9">
    <location>
        <position position="298"/>
    </location>
    <ligand>
        <name>K(+)</name>
        <dbReference type="ChEBI" id="CHEBI:29103"/>
    </ligand>
</feature>
<evidence type="ECO:0000313" key="11">
    <source>
        <dbReference type="EMBL" id="BCO99068.1"/>
    </source>
</evidence>
<evidence type="ECO:0000256" key="2">
    <source>
        <dbReference type="ARBA" id="ARBA00022723"/>
    </source>
</evidence>
<dbReference type="SUPFAM" id="SSF53613">
    <property type="entry name" value="Ribokinase-like"/>
    <property type="match status" value="1"/>
</dbReference>
<evidence type="ECO:0000256" key="6">
    <source>
        <dbReference type="ARBA" id="ARBA00022842"/>
    </source>
</evidence>
<keyword evidence="6 9" id="KW-0460">Magnesium</keyword>
<dbReference type="EC" id="2.7.1.15" evidence="9"/>
<dbReference type="GO" id="GO:0004747">
    <property type="term" value="F:ribokinase activity"/>
    <property type="evidence" value="ECO:0007669"/>
    <property type="project" value="UniProtKB-UniRule"/>
</dbReference>
<evidence type="ECO:0000259" key="10">
    <source>
        <dbReference type="Pfam" id="PF00294"/>
    </source>
</evidence>
<dbReference type="GO" id="GO:0005524">
    <property type="term" value="F:ATP binding"/>
    <property type="evidence" value="ECO:0007669"/>
    <property type="project" value="UniProtKB-UniRule"/>
</dbReference>
<dbReference type="Gene3D" id="3.40.1190.20">
    <property type="match status" value="1"/>
</dbReference>
<keyword evidence="5 9" id="KW-0067">ATP-binding</keyword>
<evidence type="ECO:0000256" key="3">
    <source>
        <dbReference type="ARBA" id="ARBA00022741"/>
    </source>
</evidence>
<keyword evidence="3 9" id="KW-0547">Nucleotide-binding</keyword>
<evidence type="ECO:0000256" key="9">
    <source>
        <dbReference type="HAMAP-Rule" id="MF_01987"/>
    </source>
</evidence>
<keyword evidence="9" id="KW-0963">Cytoplasm</keyword>
<comment type="subunit">
    <text evidence="9">Homodimer.</text>
</comment>
<accession>A0A7R7MSN7</accession>
<evidence type="ECO:0000256" key="1">
    <source>
        <dbReference type="ARBA" id="ARBA00022679"/>
    </source>
</evidence>
<comment type="similarity">
    <text evidence="9">Belongs to the carbohydrate kinase PfkB family. Ribokinase subfamily.</text>
</comment>
<feature type="binding site" evidence="9">
    <location>
        <position position="255"/>
    </location>
    <ligand>
        <name>K(+)</name>
        <dbReference type="ChEBI" id="CHEBI:29103"/>
    </ligand>
</feature>
<evidence type="ECO:0000256" key="7">
    <source>
        <dbReference type="ARBA" id="ARBA00022958"/>
    </source>
</evidence>
<feature type="binding site" evidence="9">
    <location>
        <begin position="36"/>
        <end position="38"/>
    </location>
    <ligand>
        <name>substrate</name>
    </ligand>
</feature>
<comment type="catalytic activity">
    <reaction evidence="9">
        <text>D-ribose + ATP = D-ribose 5-phosphate + ADP + H(+)</text>
        <dbReference type="Rhea" id="RHEA:13697"/>
        <dbReference type="ChEBI" id="CHEBI:15378"/>
        <dbReference type="ChEBI" id="CHEBI:30616"/>
        <dbReference type="ChEBI" id="CHEBI:47013"/>
        <dbReference type="ChEBI" id="CHEBI:78346"/>
        <dbReference type="ChEBI" id="CHEBI:456216"/>
        <dbReference type="EC" id="2.7.1.15"/>
    </reaction>
</comment>
<comment type="cofactor">
    <cofactor evidence="9">
        <name>Mg(2+)</name>
        <dbReference type="ChEBI" id="CHEBI:18420"/>
    </cofactor>
    <text evidence="9">Requires a divalent cation, most likely magnesium in vivo, as an electrophilic catalyst to aid phosphoryl group transfer. It is the chelate of the metal and the nucleotide that is the actual substrate.</text>
</comment>
<keyword evidence="1 9" id="KW-0808">Transferase</keyword>
<dbReference type="InterPro" id="IPR011877">
    <property type="entry name" value="Ribokinase"/>
</dbReference>
<evidence type="ECO:0000313" key="12">
    <source>
        <dbReference type="Proteomes" id="UP000595205"/>
    </source>
</evidence>
<reference evidence="11 12" key="1">
    <citation type="submission" date="2020-12" db="EMBL/GenBank/DDBJ databases">
        <title>Genome sequence of clinical Mycobacterium intracellulare strains.</title>
        <authorList>
            <person name="Tateishi Y."/>
            <person name="Matsumoto S."/>
            <person name="Fukushima Y."/>
            <person name="Nakajima C."/>
            <person name="Suzuki Y."/>
        </authorList>
    </citation>
    <scope>NUCLEOTIDE SEQUENCE [LARGE SCALE GENOMIC DNA]</scope>
    <source>
        <strain evidence="11 12">M018</strain>
    </source>
</reference>
<dbReference type="InterPro" id="IPR011611">
    <property type="entry name" value="PfkB_dom"/>
</dbReference>
<keyword evidence="4 9" id="KW-0418">Kinase</keyword>
<dbReference type="PANTHER" id="PTHR10584:SF166">
    <property type="entry name" value="RIBOKINASE"/>
    <property type="match status" value="1"/>
</dbReference>
<feature type="binding site" evidence="9">
    <location>
        <begin position="64"/>
        <end position="68"/>
    </location>
    <ligand>
        <name>substrate</name>
    </ligand>
</feature>
<dbReference type="GO" id="GO:0019303">
    <property type="term" value="P:D-ribose catabolic process"/>
    <property type="evidence" value="ECO:0007669"/>
    <property type="project" value="UniProtKB-UniRule"/>
</dbReference>
<dbReference type="EMBL" id="AP024255">
    <property type="protein sequence ID" value="BCO99068.1"/>
    <property type="molecule type" value="Genomic_DNA"/>
</dbReference>
<feature type="binding site" evidence="9">
    <location>
        <position position="253"/>
    </location>
    <ligand>
        <name>K(+)</name>
        <dbReference type="ChEBI" id="CHEBI:29103"/>
    </ligand>
</feature>
<dbReference type="HAMAP" id="MF_01987">
    <property type="entry name" value="Ribokinase"/>
    <property type="match status" value="1"/>
</dbReference>
<dbReference type="InterPro" id="IPR029056">
    <property type="entry name" value="Ribokinase-like"/>
</dbReference>
<evidence type="ECO:0000256" key="8">
    <source>
        <dbReference type="ARBA" id="ARBA00023277"/>
    </source>
</evidence>
<feature type="binding site" evidence="9">
    <location>
        <position position="293"/>
    </location>
    <ligand>
        <name>K(+)</name>
        <dbReference type="ChEBI" id="CHEBI:29103"/>
    </ligand>
</feature>
<comment type="subcellular location">
    <subcellularLocation>
        <location evidence="9">Cytoplasm</location>
    </subcellularLocation>
</comment>
<dbReference type="Proteomes" id="UP000595205">
    <property type="component" value="Chromosome"/>
</dbReference>
<keyword evidence="8 9" id="KW-0119">Carbohydrate metabolism</keyword>
<feature type="binding site" evidence="9">
    <location>
        <begin position="227"/>
        <end position="232"/>
    </location>
    <ligand>
        <name>ATP</name>
        <dbReference type="ChEBI" id="CHEBI:30616"/>
    </ligand>
</feature>
<feature type="binding site" evidence="9">
    <location>
        <position position="296"/>
    </location>
    <ligand>
        <name>K(+)</name>
        <dbReference type="ChEBI" id="CHEBI:29103"/>
    </ligand>
</feature>
<feature type="binding site" evidence="9">
    <location>
        <position position="163"/>
    </location>
    <ligand>
        <name>substrate</name>
    </ligand>
</feature>
<name>A0A7R7MSN7_MYCIT</name>
<comment type="function">
    <text evidence="9">Catalyzes the phosphorylation of ribose at O-5 in a reaction requiring ATP and magnesium. The resulting D-ribose-5-phosphate can then be used either for sythesis of nucleotides, histidine, and tryptophan, or as a component of the pentose phosphate pathway.</text>
</comment>
<dbReference type="Pfam" id="PF00294">
    <property type="entry name" value="PfkB"/>
    <property type="match status" value="1"/>
</dbReference>
<feature type="domain" description="Carbohydrate kinase PfkB" evidence="10">
    <location>
        <begin position="26"/>
        <end position="305"/>
    </location>
</feature>
<dbReference type="GO" id="GO:0046872">
    <property type="term" value="F:metal ion binding"/>
    <property type="evidence" value="ECO:0007669"/>
    <property type="project" value="UniProtKB-KW"/>
</dbReference>
<keyword evidence="2 9" id="KW-0479">Metal-binding</keyword>
<dbReference type="CDD" id="cd01174">
    <property type="entry name" value="ribokinase"/>
    <property type="match status" value="1"/>
</dbReference>
<feature type="binding site" evidence="9">
    <location>
        <begin position="258"/>
        <end position="259"/>
    </location>
    <ligand>
        <name>ATP</name>
        <dbReference type="ChEBI" id="CHEBI:30616"/>
    </ligand>
</feature>
<dbReference type="GO" id="GO:0005829">
    <property type="term" value="C:cytosol"/>
    <property type="evidence" value="ECO:0007669"/>
    <property type="project" value="TreeGrafter"/>
</dbReference>
<evidence type="ECO:0000256" key="4">
    <source>
        <dbReference type="ARBA" id="ARBA00022777"/>
    </source>
</evidence>
<comment type="caution">
    <text evidence="9">Lacks conserved residue(s) required for the propagation of feature annotation.</text>
</comment>
<proteinExistence type="inferred from homology"/>